<sequence length="89" mass="10473">MEGSEIMSQTSETTEENKKDILKDFQTSFFTMSRLASFPWTFLENDLESNKSSELISDILKQTCLHSLCQNFPPSVRYRRLFLSELIRR</sequence>
<evidence type="ECO:0000256" key="1">
    <source>
        <dbReference type="ARBA" id="ARBA00005511"/>
    </source>
</evidence>
<dbReference type="AlphaFoldDB" id="A0AAV1QMX7"/>
<proteinExistence type="inferred from homology"/>
<dbReference type="GO" id="GO:0016740">
    <property type="term" value="F:transferase activity"/>
    <property type="evidence" value="ECO:0007669"/>
    <property type="project" value="UniProtKB-KW"/>
</dbReference>
<evidence type="ECO:0000256" key="2">
    <source>
        <dbReference type="ARBA" id="ARBA00022679"/>
    </source>
</evidence>
<feature type="non-terminal residue" evidence="4">
    <location>
        <position position="89"/>
    </location>
</feature>
<feature type="domain" description="FAM86 N-terminal" evidence="3">
    <location>
        <begin position="20"/>
        <end position="89"/>
    </location>
</feature>
<accession>A0AAV1QMX7</accession>
<keyword evidence="5" id="KW-1185">Reference proteome</keyword>
<dbReference type="Pfam" id="PF14904">
    <property type="entry name" value="FAM86"/>
    <property type="match status" value="1"/>
</dbReference>
<protein>
    <submittedName>
        <fullName evidence="4">Protein-lysine N-methyltransferase EEF2KMT</fullName>
    </submittedName>
</protein>
<reference evidence="4 5" key="1">
    <citation type="submission" date="2024-01" db="EMBL/GenBank/DDBJ databases">
        <authorList>
            <person name="Alioto T."/>
            <person name="Alioto T."/>
            <person name="Gomez Garrido J."/>
        </authorList>
    </citation>
    <scope>NUCLEOTIDE SEQUENCE [LARGE SCALE GENOMIC DNA]</scope>
</reference>
<evidence type="ECO:0000313" key="4">
    <source>
        <dbReference type="EMBL" id="CAK6984849.1"/>
    </source>
</evidence>
<keyword evidence="2" id="KW-0808">Transferase</keyword>
<dbReference type="Proteomes" id="UP001314229">
    <property type="component" value="Unassembled WGS sequence"/>
</dbReference>
<dbReference type="InterPro" id="IPR029426">
    <property type="entry name" value="FAM86_N"/>
</dbReference>
<gene>
    <name evidence="4" type="ORF">FSCOSCO3_A021629</name>
</gene>
<comment type="similarity">
    <text evidence="1">Belongs to the class I-like SAM-binding methyltransferase superfamily. EEF2KMT family.</text>
</comment>
<dbReference type="EMBL" id="CAWUFR010002315">
    <property type="protein sequence ID" value="CAK6984849.1"/>
    <property type="molecule type" value="Genomic_DNA"/>
</dbReference>
<organism evidence="4 5">
    <name type="scientific">Scomber scombrus</name>
    <name type="common">Atlantic mackerel</name>
    <name type="synonym">Scomber vernalis</name>
    <dbReference type="NCBI Taxonomy" id="13677"/>
    <lineage>
        <taxon>Eukaryota</taxon>
        <taxon>Metazoa</taxon>
        <taxon>Chordata</taxon>
        <taxon>Craniata</taxon>
        <taxon>Vertebrata</taxon>
        <taxon>Euteleostomi</taxon>
        <taxon>Actinopterygii</taxon>
        <taxon>Neopterygii</taxon>
        <taxon>Teleostei</taxon>
        <taxon>Neoteleostei</taxon>
        <taxon>Acanthomorphata</taxon>
        <taxon>Pelagiaria</taxon>
        <taxon>Scombriformes</taxon>
        <taxon>Scombridae</taxon>
        <taxon>Scomber</taxon>
    </lineage>
</organism>
<comment type="caution">
    <text evidence="4">The sequence shown here is derived from an EMBL/GenBank/DDBJ whole genome shotgun (WGS) entry which is preliminary data.</text>
</comment>
<evidence type="ECO:0000259" key="3">
    <source>
        <dbReference type="Pfam" id="PF14904"/>
    </source>
</evidence>
<name>A0AAV1QMX7_SCOSC</name>
<evidence type="ECO:0000313" key="5">
    <source>
        <dbReference type="Proteomes" id="UP001314229"/>
    </source>
</evidence>